<comment type="caution">
    <text evidence="7">The sequence shown here is derived from an EMBL/GenBank/DDBJ whole genome shotgun (WGS) entry which is preliminary data.</text>
</comment>
<keyword evidence="2 7" id="KW-0808">Transferase</keyword>
<dbReference type="EMBL" id="JACSNQ010000011">
    <property type="protein sequence ID" value="MBM6775130.1"/>
    <property type="molecule type" value="Genomic_DNA"/>
</dbReference>
<feature type="domain" description="Carbohydrate kinase PfkB" evidence="6">
    <location>
        <begin position="6"/>
        <end position="309"/>
    </location>
</feature>
<keyword evidence="8" id="KW-1185">Reference proteome</keyword>
<evidence type="ECO:0000256" key="2">
    <source>
        <dbReference type="ARBA" id="ARBA00022679"/>
    </source>
</evidence>
<sequence length="318" mass="33252">MPTYSVSALGELLIDFTDAGTSEAGGHLFERNAGGAPANVLVALQRLGHKTAFLGKVGCDMHGAFLRRTLEENGIDTTGLVSDPDAFTTLAFVQLAPNGEREFSFARKPDADTRITADELARDVIADSRVFHVGSLSLTDEPARSATLEALRVAREAGCVTSYDPNYRANLWPSAEAASEQMRSVVPQMDLMKLSDEECELLTGEKDPAAAAATLLEQGPRVVAVTLGAGGAYVACAEGGREVPGFPAEAVDATGAGDSFWGGFLAAFCESGKAPAEVTLDDAVSFARLGNAVASLCVRKRGAIPAMPERSEAEALLA</sequence>
<dbReference type="RefSeq" id="WP_204793473.1">
    <property type="nucleotide sequence ID" value="NZ_JACSNQ010000011.1"/>
</dbReference>
<evidence type="ECO:0000256" key="4">
    <source>
        <dbReference type="ARBA" id="ARBA00022777"/>
    </source>
</evidence>
<dbReference type="PANTHER" id="PTHR43085">
    <property type="entry name" value="HEXOKINASE FAMILY MEMBER"/>
    <property type="match status" value="1"/>
</dbReference>
<evidence type="ECO:0000313" key="8">
    <source>
        <dbReference type="Proteomes" id="UP000712527"/>
    </source>
</evidence>
<reference evidence="7 8" key="1">
    <citation type="journal article" date="2021" name="Sci. Rep.">
        <title>The distribution of antibiotic resistance genes in chicken gut microbiota commensals.</title>
        <authorList>
            <person name="Juricova H."/>
            <person name="Matiasovicova J."/>
            <person name="Kubasova T."/>
            <person name="Cejkova D."/>
            <person name="Rychlik I."/>
        </authorList>
    </citation>
    <scope>NUCLEOTIDE SEQUENCE [LARGE SCALE GENOMIC DNA]</scope>
    <source>
        <strain evidence="7 8">An794</strain>
    </source>
</reference>
<accession>A0ABS2F2F0</accession>
<dbReference type="GO" id="GO:0016301">
    <property type="term" value="F:kinase activity"/>
    <property type="evidence" value="ECO:0007669"/>
    <property type="project" value="UniProtKB-KW"/>
</dbReference>
<dbReference type="CDD" id="cd01167">
    <property type="entry name" value="bac_FRK"/>
    <property type="match status" value="1"/>
</dbReference>
<dbReference type="SUPFAM" id="SSF53613">
    <property type="entry name" value="Ribokinase-like"/>
    <property type="match status" value="1"/>
</dbReference>
<dbReference type="PANTHER" id="PTHR43085:SF1">
    <property type="entry name" value="PSEUDOURIDINE KINASE-RELATED"/>
    <property type="match status" value="1"/>
</dbReference>
<gene>
    <name evidence="7" type="ORF">H9X80_06195</name>
</gene>
<evidence type="ECO:0000259" key="6">
    <source>
        <dbReference type="Pfam" id="PF00294"/>
    </source>
</evidence>
<dbReference type="Proteomes" id="UP000712527">
    <property type="component" value="Unassembled WGS sequence"/>
</dbReference>
<dbReference type="InterPro" id="IPR011611">
    <property type="entry name" value="PfkB_dom"/>
</dbReference>
<evidence type="ECO:0000313" key="7">
    <source>
        <dbReference type="EMBL" id="MBM6775130.1"/>
    </source>
</evidence>
<dbReference type="Pfam" id="PF00294">
    <property type="entry name" value="PfkB"/>
    <property type="match status" value="1"/>
</dbReference>
<evidence type="ECO:0000256" key="5">
    <source>
        <dbReference type="ARBA" id="ARBA00022840"/>
    </source>
</evidence>
<dbReference type="InterPro" id="IPR029056">
    <property type="entry name" value="Ribokinase-like"/>
</dbReference>
<keyword evidence="5" id="KW-0067">ATP-binding</keyword>
<keyword evidence="4 7" id="KW-0418">Kinase</keyword>
<evidence type="ECO:0000256" key="1">
    <source>
        <dbReference type="ARBA" id="ARBA00010688"/>
    </source>
</evidence>
<organism evidence="7 8">
    <name type="scientific">Olsenella profusa</name>
    <dbReference type="NCBI Taxonomy" id="138595"/>
    <lineage>
        <taxon>Bacteria</taxon>
        <taxon>Bacillati</taxon>
        <taxon>Actinomycetota</taxon>
        <taxon>Coriobacteriia</taxon>
        <taxon>Coriobacteriales</taxon>
        <taxon>Atopobiaceae</taxon>
        <taxon>Olsenella</taxon>
    </lineage>
</organism>
<evidence type="ECO:0000256" key="3">
    <source>
        <dbReference type="ARBA" id="ARBA00022741"/>
    </source>
</evidence>
<protein>
    <submittedName>
        <fullName evidence="7">Carbohydrate kinase</fullName>
    </submittedName>
</protein>
<keyword evidence="3" id="KW-0547">Nucleotide-binding</keyword>
<name>A0ABS2F2F0_9ACTN</name>
<comment type="similarity">
    <text evidence="1">Belongs to the carbohydrate kinase PfkB family.</text>
</comment>
<proteinExistence type="inferred from homology"/>
<dbReference type="InterPro" id="IPR050306">
    <property type="entry name" value="PfkB_Carbo_kinase"/>
</dbReference>
<dbReference type="Gene3D" id="3.40.1190.20">
    <property type="match status" value="1"/>
</dbReference>